<feature type="transmembrane region" description="Helical" evidence="1">
    <location>
        <begin position="48"/>
        <end position="68"/>
    </location>
</feature>
<dbReference type="Proteomes" id="UP001348149">
    <property type="component" value="Unassembled WGS sequence"/>
</dbReference>
<protein>
    <submittedName>
        <fullName evidence="2">Uncharacterized protein</fullName>
    </submittedName>
</protein>
<evidence type="ECO:0000313" key="2">
    <source>
        <dbReference type="EMBL" id="MEC3860267.1"/>
    </source>
</evidence>
<keyword evidence="1" id="KW-0812">Transmembrane</keyword>
<organism evidence="2 3">
    <name type="scientific">Mesobacterium hydrothermale</name>
    <dbReference type="NCBI Taxonomy" id="3111907"/>
    <lineage>
        <taxon>Bacteria</taxon>
        <taxon>Pseudomonadati</taxon>
        <taxon>Pseudomonadota</taxon>
        <taxon>Alphaproteobacteria</taxon>
        <taxon>Rhodobacterales</taxon>
        <taxon>Roseobacteraceae</taxon>
        <taxon>Mesobacterium</taxon>
    </lineage>
</organism>
<keyword evidence="1" id="KW-0472">Membrane</keyword>
<name>A0ABU6HCR9_9RHOB</name>
<dbReference type="RefSeq" id="WP_326295892.1">
    <property type="nucleotide sequence ID" value="NZ_JAYLLH010000003.1"/>
</dbReference>
<evidence type="ECO:0000313" key="3">
    <source>
        <dbReference type="Proteomes" id="UP001348149"/>
    </source>
</evidence>
<accession>A0ABU6HCR9</accession>
<keyword evidence="1" id="KW-1133">Transmembrane helix</keyword>
<gene>
    <name evidence="2" type="ORF">VK792_03140</name>
</gene>
<reference evidence="2 3" key="1">
    <citation type="submission" date="2024-01" db="EMBL/GenBank/DDBJ databases">
        <title>Mesobacterium rodlantinim sp. nov., isolated from shallow sea hydrothermal systems off Kueishantao Island.</title>
        <authorList>
            <person name="Su Z."/>
            <person name="Tang K."/>
        </authorList>
    </citation>
    <scope>NUCLEOTIDE SEQUENCE [LARGE SCALE GENOMIC DNA]</scope>
    <source>
        <strain evidence="2 3">TK19101</strain>
    </source>
</reference>
<proteinExistence type="predicted"/>
<evidence type="ECO:0000256" key="1">
    <source>
        <dbReference type="SAM" id="Phobius"/>
    </source>
</evidence>
<keyword evidence="3" id="KW-1185">Reference proteome</keyword>
<sequence>MAMLSANSPQGPGIPARIAIGLAGLALMIAAVGLWLTPGLDPFPEVSLMKLGLSLFMALGGWGLTAMARLRRI</sequence>
<comment type="caution">
    <text evidence="2">The sequence shown here is derived from an EMBL/GenBank/DDBJ whole genome shotgun (WGS) entry which is preliminary data.</text>
</comment>
<dbReference type="EMBL" id="JAYLLH010000003">
    <property type="protein sequence ID" value="MEC3860267.1"/>
    <property type="molecule type" value="Genomic_DNA"/>
</dbReference>
<feature type="transmembrane region" description="Helical" evidence="1">
    <location>
        <begin position="18"/>
        <end position="36"/>
    </location>
</feature>